<sequence>MAAVVALSAFYAVGFANNVYAWLRLRGAEKSSSLDQRQLVSLQFILNIWNIITHAGAELSNQQVWFFLSTISSFLSIYCLAALVLSIAMGNYYSQTLNSKRFIAVFLVVCTALFHFFGRRDVFCKNENCFGLSLANAERAEEAETTLLGTVVVFTFIPICVCITASIYIGLVKYNRLKASKPELKFLQVCFRVNQACPVLNFVLYGFLVIEVLQRYYSIKAVDVSQLHLSCRLICLDDHLYLLLSMFPVYMAHFMKKNKRNLPKQYQEN</sequence>
<gene>
    <name evidence="2" type="ORF">PEVE_00034921</name>
</gene>
<keyword evidence="1" id="KW-1133">Transmembrane helix</keyword>
<protein>
    <recommendedName>
        <fullName evidence="4">G-protein coupled receptors family 1 profile domain-containing protein</fullName>
    </recommendedName>
</protein>
<dbReference type="EMBL" id="CALNXI010000535">
    <property type="protein sequence ID" value="CAH3028805.1"/>
    <property type="molecule type" value="Genomic_DNA"/>
</dbReference>
<dbReference type="Proteomes" id="UP001159427">
    <property type="component" value="Unassembled WGS sequence"/>
</dbReference>
<organism evidence="2 3">
    <name type="scientific">Porites evermanni</name>
    <dbReference type="NCBI Taxonomy" id="104178"/>
    <lineage>
        <taxon>Eukaryota</taxon>
        <taxon>Metazoa</taxon>
        <taxon>Cnidaria</taxon>
        <taxon>Anthozoa</taxon>
        <taxon>Hexacorallia</taxon>
        <taxon>Scleractinia</taxon>
        <taxon>Fungiina</taxon>
        <taxon>Poritidae</taxon>
        <taxon>Porites</taxon>
    </lineage>
</organism>
<reference evidence="2 3" key="1">
    <citation type="submission" date="2022-05" db="EMBL/GenBank/DDBJ databases">
        <authorList>
            <consortium name="Genoscope - CEA"/>
            <person name="William W."/>
        </authorList>
    </citation>
    <scope>NUCLEOTIDE SEQUENCE [LARGE SCALE GENOMIC DNA]</scope>
</reference>
<keyword evidence="3" id="KW-1185">Reference proteome</keyword>
<evidence type="ECO:0000256" key="1">
    <source>
        <dbReference type="SAM" id="Phobius"/>
    </source>
</evidence>
<comment type="caution">
    <text evidence="2">The sequence shown here is derived from an EMBL/GenBank/DDBJ whole genome shotgun (WGS) entry which is preliminary data.</text>
</comment>
<proteinExistence type="predicted"/>
<keyword evidence="1" id="KW-0472">Membrane</keyword>
<name>A0ABN8MJQ3_9CNID</name>
<keyword evidence="1" id="KW-0812">Transmembrane</keyword>
<feature type="transmembrane region" description="Helical" evidence="1">
    <location>
        <begin position="64"/>
        <end position="90"/>
    </location>
</feature>
<feature type="transmembrane region" description="Helical" evidence="1">
    <location>
        <begin position="102"/>
        <end position="118"/>
    </location>
</feature>
<evidence type="ECO:0000313" key="3">
    <source>
        <dbReference type="Proteomes" id="UP001159427"/>
    </source>
</evidence>
<accession>A0ABN8MJQ3</accession>
<evidence type="ECO:0000313" key="2">
    <source>
        <dbReference type="EMBL" id="CAH3028805.1"/>
    </source>
</evidence>
<evidence type="ECO:0008006" key="4">
    <source>
        <dbReference type="Google" id="ProtNLM"/>
    </source>
</evidence>
<feature type="transmembrane region" description="Helical" evidence="1">
    <location>
        <begin position="147"/>
        <end position="171"/>
    </location>
</feature>